<dbReference type="Proteomes" id="UP000297229">
    <property type="component" value="Unassembled WGS sequence"/>
</dbReference>
<evidence type="ECO:0000313" key="1">
    <source>
        <dbReference type="EMBL" id="TGO75866.1"/>
    </source>
</evidence>
<sequence length="94" mass="11050">MTSSRYSVKLHIHAHDTCWLIWVEHKRTSTSMIETKFFASVGMIKTSTIHVDPIVLQVQHRDDFDKWIASNMDTKQQLESTLESWQIPVFMKSQ</sequence>
<dbReference type="EMBL" id="PQXM01000187">
    <property type="protein sequence ID" value="TGO75866.1"/>
    <property type="molecule type" value="Genomic_DNA"/>
</dbReference>
<comment type="caution">
    <text evidence="1">The sequence shown here is derived from an EMBL/GenBank/DDBJ whole genome shotgun (WGS) entry which is preliminary data.</text>
</comment>
<gene>
    <name evidence="1" type="ORF">BELL_0188g00130</name>
</gene>
<organism evidence="1 2">
    <name type="scientific">Botrytis elliptica</name>
    <dbReference type="NCBI Taxonomy" id="278938"/>
    <lineage>
        <taxon>Eukaryota</taxon>
        <taxon>Fungi</taxon>
        <taxon>Dikarya</taxon>
        <taxon>Ascomycota</taxon>
        <taxon>Pezizomycotina</taxon>
        <taxon>Leotiomycetes</taxon>
        <taxon>Helotiales</taxon>
        <taxon>Sclerotiniaceae</taxon>
        <taxon>Botrytis</taxon>
    </lineage>
</organism>
<keyword evidence="2" id="KW-1185">Reference proteome</keyword>
<dbReference type="AlphaFoldDB" id="A0A4Z1JQY1"/>
<evidence type="ECO:0000313" key="2">
    <source>
        <dbReference type="Proteomes" id="UP000297229"/>
    </source>
</evidence>
<accession>A0A4Z1JQY1</accession>
<reference evidence="1 2" key="1">
    <citation type="submission" date="2017-12" db="EMBL/GenBank/DDBJ databases">
        <title>Comparative genomics of Botrytis spp.</title>
        <authorList>
            <person name="Valero-Jimenez C.A."/>
            <person name="Tapia P."/>
            <person name="Veloso J."/>
            <person name="Silva-Moreno E."/>
            <person name="Staats M."/>
            <person name="Valdes J.H."/>
            <person name="Van Kan J.A.L."/>
        </authorList>
    </citation>
    <scope>NUCLEOTIDE SEQUENCE [LARGE SCALE GENOMIC DNA]</scope>
    <source>
        <strain evidence="1 2">Be9601</strain>
    </source>
</reference>
<protein>
    <submittedName>
        <fullName evidence="1">Uncharacterized protein</fullName>
    </submittedName>
</protein>
<name>A0A4Z1JQY1_9HELO</name>
<proteinExistence type="predicted"/>